<dbReference type="SUPFAM" id="SSF100920">
    <property type="entry name" value="Heat shock protein 70kD (HSP70), peptide-binding domain"/>
    <property type="match status" value="1"/>
</dbReference>
<keyword evidence="4" id="KW-1185">Reference proteome</keyword>
<dbReference type="Proteomes" id="UP000654075">
    <property type="component" value="Unassembled WGS sequence"/>
</dbReference>
<sequence>MAGGRQRQSSFPLPLEIAFEIGIAATSWLPTAPRSGSSLLLLHRLPTCWRRSVPRGVPQIEVTFDIEVNDILSFGALNMSKGKSNLININEKRRLSQATIDRTVLKGNKFRGEDELHKGRRKANRGLECYRFPLRIALNELLRPDRRQERYQGGLAGNVAEKEKFEIMVKEFKDVINYIMMKSEEYGNLSPRCTGACF</sequence>
<evidence type="ECO:0000256" key="1">
    <source>
        <dbReference type="ARBA" id="ARBA00022741"/>
    </source>
</evidence>
<evidence type="ECO:0000256" key="2">
    <source>
        <dbReference type="ARBA" id="ARBA00022840"/>
    </source>
</evidence>
<organism evidence="3 4">
    <name type="scientific">Polarella glacialis</name>
    <name type="common">Dinoflagellate</name>
    <dbReference type="NCBI Taxonomy" id="89957"/>
    <lineage>
        <taxon>Eukaryota</taxon>
        <taxon>Sar</taxon>
        <taxon>Alveolata</taxon>
        <taxon>Dinophyceae</taxon>
        <taxon>Suessiales</taxon>
        <taxon>Suessiaceae</taxon>
        <taxon>Polarella</taxon>
    </lineage>
</organism>
<protein>
    <submittedName>
        <fullName evidence="3">Uncharacterized protein</fullName>
    </submittedName>
</protein>
<dbReference type="AlphaFoldDB" id="A0A813HWE8"/>
<keyword evidence="1" id="KW-0547">Nucleotide-binding</keyword>
<name>A0A813HWE8_POLGL</name>
<gene>
    <name evidence="3" type="ORF">PGLA1383_LOCUS57070</name>
</gene>
<proteinExistence type="predicted"/>
<dbReference type="Gene3D" id="2.60.34.10">
    <property type="entry name" value="Substrate Binding Domain Of DNAk, Chain A, domain 1"/>
    <property type="match status" value="1"/>
</dbReference>
<dbReference type="OrthoDB" id="2401965at2759"/>
<dbReference type="InterPro" id="IPR013126">
    <property type="entry name" value="Hsp_70_fam"/>
</dbReference>
<evidence type="ECO:0000313" key="4">
    <source>
        <dbReference type="Proteomes" id="UP000654075"/>
    </source>
</evidence>
<comment type="caution">
    <text evidence="3">The sequence shown here is derived from an EMBL/GenBank/DDBJ whole genome shotgun (WGS) entry which is preliminary data.</text>
</comment>
<keyword evidence="2" id="KW-0067">ATP-binding</keyword>
<evidence type="ECO:0000313" key="3">
    <source>
        <dbReference type="EMBL" id="CAE8642620.1"/>
    </source>
</evidence>
<dbReference type="Pfam" id="PF00012">
    <property type="entry name" value="HSP70"/>
    <property type="match status" value="1"/>
</dbReference>
<accession>A0A813HWE8</accession>
<reference evidence="3" key="1">
    <citation type="submission" date="2021-02" db="EMBL/GenBank/DDBJ databases">
        <authorList>
            <person name="Dougan E. K."/>
            <person name="Rhodes N."/>
            <person name="Thang M."/>
            <person name="Chan C."/>
        </authorList>
    </citation>
    <scope>NUCLEOTIDE SEQUENCE</scope>
</reference>
<dbReference type="GO" id="GO:0005524">
    <property type="term" value="F:ATP binding"/>
    <property type="evidence" value="ECO:0007669"/>
    <property type="project" value="UniProtKB-KW"/>
</dbReference>
<dbReference type="EMBL" id="CAJNNV010033182">
    <property type="protein sequence ID" value="CAE8642620.1"/>
    <property type="molecule type" value="Genomic_DNA"/>
</dbReference>
<dbReference type="GO" id="GO:0140662">
    <property type="term" value="F:ATP-dependent protein folding chaperone"/>
    <property type="evidence" value="ECO:0007669"/>
    <property type="project" value="InterPro"/>
</dbReference>
<dbReference type="InterPro" id="IPR029047">
    <property type="entry name" value="HSP70_peptide-bd_sf"/>
</dbReference>